<evidence type="ECO:0000256" key="4">
    <source>
        <dbReference type="ARBA" id="ARBA00022729"/>
    </source>
</evidence>
<comment type="similarity">
    <text evidence="2">Belongs to the bacterial solute-binding protein 1 family.</text>
</comment>
<evidence type="ECO:0000313" key="6">
    <source>
        <dbReference type="EMBL" id="SDL87742.1"/>
    </source>
</evidence>
<dbReference type="InterPro" id="IPR006311">
    <property type="entry name" value="TAT_signal"/>
</dbReference>
<dbReference type="NCBIfam" id="TIGR03851">
    <property type="entry name" value="chitin_NgcE"/>
    <property type="match status" value="1"/>
</dbReference>
<dbReference type="Proteomes" id="UP000199202">
    <property type="component" value="Unassembled WGS sequence"/>
</dbReference>
<keyword evidence="4 5" id="KW-0732">Signal</keyword>
<proteinExistence type="inferred from homology"/>
<organism evidence="6 7">
    <name type="scientific">Nonomuraea jiangxiensis</name>
    <dbReference type="NCBI Taxonomy" id="633440"/>
    <lineage>
        <taxon>Bacteria</taxon>
        <taxon>Bacillati</taxon>
        <taxon>Actinomycetota</taxon>
        <taxon>Actinomycetes</taxon>
        <taxon>Streptosporangiales</taxon>
        <taxon>Streptosporangiaceae</taxon>
        <taxon>Nonomuraea</taxon>
    </lineage>
</organism>
<evidence type="ECO:0000256" key="5">
    <source>
        <dbReference type="SAM" id="SignalP"/>
    </source>
</evidence>
<feature type="signal peptide" evidence="5">
    <location>
        <begin position="1"/>
        <end position="26"/>
    </location>
</feature>
<dbReference type="GO" id="GO:0030313">
    <property type="term" value="C:cell envelope"/>
    <property type="evidence" value="ECO:0007669"/>
    <property type="project" value="UniProtKB-SubCell"/>
</dbReference>
<evidence type="ECO:0000256" key="1">
    <source>
        <dbReference type="ARBA" id="ARBA00004196"/>
    </source>
</evidence>
<dbReference type="InterPro" id="IPR006059">
    <property type="entry name" value="SBP"/>
</dbReference>
<dbReference type="InterPro" id="IPR022386">
    <property type="entry name" value="Chitin_NgcE"/>
</dbReference>
<dbReference type="Pfam" id="PF01547">
    <property type="entry name" value="SBP_bac_1"/>
    <property type="match status" value="1"/>
</dbReference>
<keyword evidence="7" id="KW-1185">Reference proteome</keyword>
<dbReference type="Gene3D" id="3.40.190.10">
    <property type="entry name" value="Periplasmic binding protein-like II"/>
    <property type="match status" value="2"/>
</dbReference>
<dbReference type="PROSITE" id="PS51318">
    <property type="entry name" value="TAT"/>
    <property type="match status" value="1"/>
</dbReference>
<dbReference type="PANTHER" id="PTHR43649:SF31">
    <property type="entry name" value="SN-GLYCEROL-3-PHOSPHATE-BINDING PERIPLASMIC PROTEIN UGPB"/>
    <property type="match status" value="1"/>
</dbReference>
<name>A0A1G9NMC5_9ACTN</name>
<dbReference type="RefSeq" id="WP_090945718.1">
    <property type="nucleotide sequence ID" value="NZ_FNDJ01000032.1"/>
</dbReference>
<dbReference type="STRING" id="633440.SAMN05421869_13243"/>
<sequence length="471" mass="51341">MPHTPHISRRELLRGAALVPVAGALAACATPAAPPAATSSSAPVATSAANPLGVPADKPLEVWIFDGGFGQDYATGIHQPLFKSKYPNVEIKHNSTKEITKVLQPRFAGGNPPEVIDNSGANFMDFGALAQDSQLQDLTALLDAPSWDDPNTKVRDTIDQSVIDIGTYDGKFSVLGYVNYIHGIWYSQKAFRDNQWQIPKTWDEFLALCETIKKSGKMAPFTYAGKFPQYLYEPLLTMAAKIGGNEVLVNIDNLEDGAWTAEPMKTAATAWAEVGAKYLMQGTTGLDHIQTQTAQNKYRVAMLPSGSWLENEQKSTTPADFEYGMFPIPDVTGSDKLPYGTLHTQPGENFIVSAKSPNPQAGMEYLRAMLSKKAAGDFSELVRTLTVVKGASEGRKNSPGVESASKAITEAGANVVYYRWNNWYGPLKDEGVAATGELMAGRLSPDKYLERMQKKADEIKNDSSIKKYQRS</sequence>
<dbReference type="EMBL" id="FNDJ01000032">
    <property type="protein sequence ID" value="SDL87742.1"/>
    <property type="molecule type" value="Genomic_DNA"/>
</dbReference>
<dbReference type="PANTHER" id="PTHR43649">
    <property type="entry name" value="ARABINOSE-BINDING PROTEIN-RELATED"/>
    <property type="match status" value="1"/>
</dbReference>
<dbReference type="SUPFAM" id="SSF53850">
    <property type="entry name" value="Periplasmic binding protein-like II"/>
    <property type="match status" value="1"/>
</dbReference>
<keyword evidence="3" id="KW-0813">Transport</keyword>
<dbReference type="OrthoDB" id="8663148at2"/>
<comment type="subcellular location">
    <subcellularLocation>
        <location evidence="1">Cell envelope</location>
    </subcellularLocation>
</comment>
<evidence type="ECO:0000313" key="7">
    <source>
        <dbReference type="Proteomes" id="UP000199202"/>
    </source>
</evidence>
<evidence type="ECO:0000256" key="3">
    <source>
        <dbReference type="ARBA" id="ARBA00022448"/>
    </source>
</evidence>
<reference evidence="6 7" key="1">
    <citation type="submission" date="2016-10" db="EMBL/GenBank/DDBJ databases">
        <authorList>
            <person name="de Groot N.N."/>
        </authorList>
    </citation>
    <scope>NUCLEOTIDE SEQUENCE [LARGE SCALE GENOMIC DNA]</scope>
    <source>
        <strain evidence="6 7">CGMCC 4.6533</strain>
    </source>
</reference>
<dbReference type="AlphaFoldDB" id="A0A1G9NMC5"/>
<dbReference type="InterPro" id="IPR050490">
    <property type="entry name" value="Bact_solute-bd_prot1"/>
</dbReference>
<accession>A0A1G9NMC5</accession>
<gene>
    <name evidence="6" type="ORF">SAMN05421869_13243</name>
</gene>
<feature type="chain" id="PRO_5011626959" evidence="5">
    <location>
        <begin position="27"/>
        <end position="471"/>
    </location>
</feature>
<evidence type="ECO:0000256" key="2">
    <source>
        <dbReference type="ARBA" id="ARBA00008520"/>
    </source>
</evidence>
<protein>
    <submittedName>
        <fullName evidence="6">N-acetylglucosamine transport system substrate-binding protein</fullName>
    </submittedName>
</protein>